<keyword evidence="4 7" id="KW-1133">Transmembrane helix</keyword>
<dbReference type="GO" id="GO:0005886">
    <property type="term" value="C:plasma membrane"/>
    <property type="evidence" value="ECO:0007669"/>
    <property type="project" value="UniProtKB-SubCell"/>
</dbReference>
<accession>A0A261FUH7</accession>
<evidence type="ECO:0000313" key="11">
    <source>
        <dbReference type="Proteomes" id="UP000216074"/>
    </source>
</evidence>
<sequence>MFSITLKLMKKSARMLIPAGIAILIGTAFICATFLFSNTMKDALGRQQTAQYGDANYIVMVDSDALKPLSQEEKSNATTHSVSDFQLDRIRAIDGVKSVRADASVGGLIVSHDDKHINGLAASTATDAALLPVQITSGSQPVDNNEIALPQSVARQLGVKIGDTVSVDSRTAQYTAQDAGKESTPIEVRVVGLTDDVNGAAAYYGGASILSDNVTATLNGYPDFAHLQTTQLLLNLDGAGTGRSGDTRAQATADQIAQLLPKYYIVVSRDVANQKAIAELTDENGTDIVTTFLLSFGILAMFVAALVIANTFQVLVAQRRRTLALLRTIGAKKGQLYGSVLFEAGVLGCIASALGVALGCALIAGLCASGLLSSTGMSARFVPSWQAFIVPIVFGIIMTVIASLSSARSATAVTPLEALRPIELTDTRRAGRVRAAISIIMLVIGCAFAGFAAWQMAQYIATQSSMIDNGGYSTVLLMAIVGCAFIFLGLVLSATFWLPVLMRGVGALVALSGPSAKVAHANIQKNPRRVAATGAALLIGVTLVSTIATGAASGKQTMGEALDQRYSVDMIADGPDITDQQAAEAAKIKGVTASVYAPATIMYATSKNGVKDMSVLLVGVENADALRGVMEADLNGVTIGEHDVLLPKYEAFGGKMVTFDGNGVTFAPNPSGVDASTGDAAGTGSTKSQAKPITLKPVQADYRRISDSYNAVAFISASHFTNGDLSANDHMMLMRIDANTAGTTMSEVLTGVQNVFSGSMGVNVTGPVVERSMWETMINGMMTLLVGLIAVAVLIALVGVANTLSLSVIERTRESATLRAIGMTRGQLRRSLAVEALLLSLVSGVTGVILGTLFGWLGSYMVFSLYGTVVFPFDWTSNGIVLAVAAIAALIASIAPAHRAVSTPPVEALAEA</sequence>
<evidence type="ECO:0000256" key="6">
    <source>
        <dbReference type="ARBA" id="ARBA00038076"/>
    </source>
</evidence>
<feature type="domain" description="ABC3 transporter permease C-terminal" evidence="8">
    <location>
        <begin position="788"/>
        <end position="905"/>
    </location>
</feature>
<name>A0A261FUH7_9BIFI</name>
<comment type="caution">
    <text evidence="10">The sequence shown here is derived from an EMBL/GenBank/DDBJ whole genome shotgun (WGS) entry which is preliminary data.</text>
</comment>
<dbReference type="Pfam" id="PF02687">
    <property type="entry name" value="FtsX"/>
    <property type="match status" value="2"/>
</dbReference>
<evidence type="ECO:0000256" key="3">
    <source>
        <dbReference type="ARBA" id="ARBA00022692"/>
    </source>
</evidence>
<feature type="transmembrane region" description="Helical" evidence="7">
    <location>
        <begin position="781"/>
        <end position="809"/>
    </location>
</feature>
<feature type="transmembrane region" description="Helical" evidence="7">
    <location>
        <begin position="530"/>
        <end position="552"/>
    </location>
</feature>
<evidence type="ECO:0000313" key="10">
    <source>
        <dbReference type="EMBL" id="OZG62593.1"/>
    </source>
</evidence>
<comment type="similarity">
    <text evidence="6">Belongs to the ABC-4 integral membrane protein family.</text>
</comment>
<feature type="transmembrane region" description="Helical" evidence="7">
    <location>
        <begin position="292"/>
        <end position="316"/>
    </location>
</feature>
<feature type="transmembrane region" description="Helical" evidence="7">
    <location>
        <begin position="474"/>
        <end position="498"/>
    </location>
</feature>
<dbReference type="InterPro" id="IPR050250">
    <property type="entry name" value="Macrolide_Exporter_MacB"/>
</dbReference>
<evidence type="ECO:0000256" key="4">
    <source>
        <dbReference type="ARBA" id="ARBA00022989"/>
    </source>
</evidence>
<feature type="transmembrane region" description="Helical" evidence="7">
    <location>
        <begin position="877"/>
        <end position="895"/>
    </location>
</feature>
<dbReference type="OrthoDB" id="9780560at2"/>
<dbReference type="InterPro" id="IPR025857">
    <property type="entry name" value="MacB_PCD"/>
</dbReference>
<dbReference type="AlphaFoldDB" id="A0A261FUH7"/>
<proteinExistence type="inferred from homology"/>
<gene>
    <name evidence="10" type="ORF">BHAP_2067</name>
</gene>
<dbReference type="PANTHER" id="PTHR30572:SF4">
    <property type="entry name" value="ABC TRANSPORTER PERMEASE YTRF"/>
    <property type="match status" value="1"/>
</dbReference>
<keyword evidence="11" id="KW-1185">Reference proteome</keyword>
<evidence type="ECO:0000256" key="1">
    <source>
        <dbReference type="ARBA" id="ARBA00004651"/>
    </source>
</evidence>
<dbReference type="RefSeq" id="WP_094730597.1">
    <property type="nucleotide sequence ID" value="NZ_MWWY01000045.1"/>
</dbReference>
<feature type="transmembrane region" description="Helical" evidence="7">
    <location>
        <begin position="435"/>
        <end position="454"/>
    </location>
</feature>
<protein>
    <submittedName>
        <fullName evidence="10">ABC transporter permease</fullName>
    </submittedName>
</protein>
<evidence type="ECO:0000256" key="7">
    <source>
        <dbReference type="SAM" id="Phobius"/>
    </source>
</evidence>
<dbReference type="GO" id="GO:0022857">
    <property type="term" value="F:transmembrane transporter activity"/>
    <property type="evidence" value="ECO:0007669"/>
    <property type="project" value="TreeGrafter"/>
</dbReference>
<dbReference type="PANTHER" id="PTHR30572">
    <property type="entry name" value="MEMBRANE COMPONENT OF TRANSPORTER-RELATED"/>
    <property type="match status" value="1"/>
</dbReference>
<feature type="transmembrane region" description="Helical" evidence="7">
    <location>
        <begin position="832"/>
        <end position="857"/>
    </location>
</feature>
<evidence type="ECO:0000259" key="9">
    <source>
        <dbReference type="Pfam" id="PF12704"/>
    </source>
</evidence>
<reference evidence="10 11" key="1">
    <citation type="journal article" date="2017" name="BMC Genomics">
        <title>Comparative genomic and phylogenomic analyses of the Bifidobacteriaceae family.</title>
        <authorList>
            <person name="Lugli G.A."/>
            <person name="Milani C."/>
            <person name="Turroni F."/>
            <person name="Duranti S."/>
            <person name="Mancabelli L."/>
            <person name="Mangifesta M."/>
            <person name="Ferrario C."/>
            <person name="Modesto M."/>
            <person name="Mattarelli P."/>
            <person name="Jiri K."/>
            <person name="van Sinderen D."/>
            <person name="Ventura M."/>
        </authorList>
    </citation>
    <scope>NUCLEOTIDE SEQUENCE [LARGE SCALE GENOMIC DNA]</scope>
    <source>
        <strain evidence="10 11">DSM 100202</strain>
    </source>
</reference>
<dbReference type="EMBL" id="MWWY01000045">
    <property type="protein sequence ID" value="OZG62593.1"/>
    <property type="molecule type" value="Genomic_DNA"/>
</dbReference>
<feature type="domain" description="MacB-like periplasmic core" evidence="9">
    <location>
        <begin position="21"/>
        <end position="212"/>
    </location>
</feature>
<dbReference type="InterPro" id="IPR003838">
    <property type="entry name" value="ABC3_permease_C"/>
</dbReference>
<feature type="transmembrane region" description="Helical" evidence="7">
    <location>
        <begin position="12"/>
        <end position="36"/>
    </location>
</feature>
<keyword evidence="3 7" id="KW-0812">Transmembrane</keyword>
<feature type="domain" description="ABC3 transporter permease C-terminal" evidence="8">
    <location>
        <begin position="295"/>
        <end position="412"/>
    </location>
</feature>
<keyword evidence="5 7" id="KW-0472">Membrane</keyword>
<evidence type="ECO:0000256" key="5">
    <source>
        <dbReference type="ARBA" id="ARBA00023136"/>
    </source>
</evidence>
<organism evidence="10 11">
    <name type="scientific">Bifidobacterium hapali</name>
    <dbReference type="NCBI Taxonomy" id="1630172"/>
    <lineage>
        <taxon>Bacteria</taxon>
        <taxon>Bacillati</taxon>
        <taxon>Actinomycetota</taxon>
        <taxon>Actinomycetes</taxon>
        <taxon>Bifidobacteriales</taxon>
        <taxon>Bifidobacteriaceae</taxon>
        <taxon>Bifidobacterium</taxon>
    </lineage>
</organism>
<keyword evidence="2" id="KW-1003">Cell membrane</keyword>
<comment type="subcellular location">
    <subcellularLocation>
        <location evidence="1">Cell membrane</location>
        <topology evidence="1">Multi-pass membrane protein</topology>
    </subcellularLocation>
</comment>
<feature type="transmembrane region" description="Helical" evidence="7">
    <location>
        <begin position="336"/>
        <end position="364"/>
    </location>
</feature>
<feature type="transmembrane region" description="Helical" evidence="7">
    <location>
        <begin position="384"/>
        <end position="404"/>
    </location>
</feature>
<evidence type="ECO:0000256" key="2">
    <source>
        <dbReference type="ARBA" id="ARBA00022475"/>
    </source>
</evidence>
<dbReference type="Pfam" id="PF12704">
    <property type="entry name" value="MacB_PCD"/>
    <property type="match status" value="1"/>
</dbReference>
<evidence type="ECO:0000259" key="8">
    <source>
        <dbReference type="Pfam" id="PF02687"/>
    </source>
</evidence>
<dbReference type="Proteomes" id="UP000216074">
    <property type="component" value="Unassembled WGS sequence"/>
</dbReference>